<evidence type="ECO:0000313" key="7">
    <source>
        <dbReference type="EMBL" id="GGN89849.1"/>
    </source>
</evidence>
<comment type="caution">
    <text evidence="7">The sequence shown here is derived from an EMBL/GenBank/DDBJ whole genome shotgun (WGS) entry which is preliminary data.</text>
</comment>
<keyword evidence="8" id="KW-1185">Reference proteome</keyword>
<evidence type="ECO:0000256" key="5">
    <source>
        <dbReference type="SAM" id="MobiDB-lite"/>
    </source>
</evidence>
<sequence length="285" mass="32502">MAFEGSTLVASPGIERVEALPDVRSKTPSLRTDLFMLVLAIISVVLVVWITFFPVSDATYRAIVITDWTICAIFLIEFLWRWRRAGWPWSFPFVYWYEVLGMIPVTSPIFRSFRLLRIVVILIRLGRVADRALGERVTASIVNRFVGTIVDVIKRPMTIAILDEVSKVLRAGHYTKNIAAALEENHAEVDQMIVDLIKNDPQTGKLRYLPFHDDIIRLVADTVYRMLRQLLDDPRTDELVADMLRENLDQINDAVRAGVRVPPSHRGATPAEHSVRHHLGQIKRA</sequence>
<evidence type="ECO:0000256" key="3">
    <source>
        <dbReference type="ARBA" id="ARBA00022989"/>
    </source>
</evidence>
<feature type="transmembrane region" description="Helical" evidence="6">
    <location>
        <begin position="34"/>
        <end position="52"/>
    </location>
</feature>
<keyword evidence="2 6" id="KW-0812">Transmembrane</keyword>
<dbReference type="InterPro" id="IPR027359">
    <property type="entry name" value="Volt_channel_dom_sf"/>
</dbReference>
<dbReference type="Proteomes" id="UP000658127">
    <property type="component" value="Unassembled WGS sequence"/>
</dbReference>
<dbReference type="RefSeq" id="WP_229740066.1">
    <property type="nucleotide sequence ID" value="NZ_BMNE01000005.1"/>
</dbReference>
<evidence type="ECO:0000256" key="1">
    <source>
        <dbReference type="ARBA" id="ARBA00004141"/>
    </source>
</evidence>
<evidence type="ECO:0000256" key="2">
    <source>
        <dbReference type="ARBA" id="ARBA00022692"/>
    </source>
</evidence>
<evidence type="ECO:0000256" key="6">
    <source>
        <dbReference type="SAM" id="Phobius"/>
    </source>
</evidence>
<feature type="region of interest" description="Disordered" evidence="5">
    <location>
        <begin position="262"/>
        <end position="285"/>
    </location>
</feature>
<protein>
    <recommendedName>
        <fullName evidence="9">Ion transporter</fullName>
    </recommendedName>
</protein>
<gene>
    <name evidence="7" type="ORF">GCM10011610_48390</name>
</gene>
<name>A0ABQ2KS25_9NOCA</name>
<reference evidence="8" key="1">
    <citation type="journal article" date="2019" name="Int. J. Syst. Evol. Microbiol.">
        <title>The Global Catalogue of Microorganisms (GCM) 10K type strain sequencing project: providing services to taxonomists for standard genome sequencing and annotation.</title>
        <authorList>
            <consortium name="The Broad Institute Genomics Platform"/>
            <consortium name="The Broad Institute Genome Sequencing Center for Infectious Disease"/>
            <person name="Wu L."/>
            <person name="Ma J."/>
        </authorList>
    </citation>
    <scope>NUCLEOTIDE SEQUENCE [LARGE SCALE GENOMIC DNA]</scope>
    <source>
        <strain evidence="8">CGMCC 4.7329</strain>
    </source>
</reference>
<feature type="compositionally biased region" description="Basic residues" evidence="5">
    <location>
        <begin position="275"/>
        <end position="285"/>
    </location>
</feature>
<comment type="subcellular location">
    <subcellularLocation>
        <location evidence="1">Membrane</location>
        <topology evidence="1">Multi-pass membrane protein</topology>
    </subcellularLocation>
</comment>
<organism evidence="7 8">
    <name type="scientific">Nocardia rhizosphaerihabitans</name>
    <dbReference type="NCBI Taxonomy" id="1691570"/>
    <lineage>
        <taxon>Bacteria</taxon>
        <taxon>Bacillati</taxon>
        <taxon>Actinomycetota</taxon>
        <taxon>Actinomycetes</taxon>
        <taxon>Mycobacteriales</taxon>
        <taxon>Nocardiaceae</taxon>
        <taxon>Nocardia</taxon>
    </lineage>
</organism>
<keyword evidence="4 6" id="KW-0472">Membrane</keyword>
<feature type="transmembrane region" description="Helical" evidence="6">
    <location>
        <begin position="58"/>
        <end position="80"/>
    </location>
</feature>
<evidence type="ECO:0008006" key="9">
    <source>
        <dbReference type="Google" id="ProtNLM"/>
    </source>
</evidence>
<proteinExistence type="predicted"/>
<dbReference type="EMBL" id="BMNE01000005">
    <property type="protein sequence ID" value="GGN89849.1"/>
    <property type="molecule type" value="Genomic_DNA"/>
</dbReference>
<evidence type="ECO:0000313" key="8">
    <source>
        <dbReference type="Proteomes" id="UP000658127"/>
    </source>
</evidence>
<dbReference type="Gene3D" id="1.20.120.350">
    <property type="entry name" value="Voltage-gated potassium channels. Chain C"/>
    <property type="match status" value="1"/>
</dbReference>
<dbReference type="SUPFAM" id="SSF81324">
    <property type="entry name" value="Voltage-gated potassium channels"/>
    <property type="match status" value="1"/>
</dbReference>
<keyword evidence="3 6" id="KW-1133">Transmembrane helix</keyword>
<evidence type="ECO:0000256" key="4">
    <source>
        <dbReference type="ARBA" id="ARBA00023136"/>
    </source>
</evidence>
<accession>A0ABQ2KS25</accession>